<evidence type="ECO:0000313" key="2">
    <source>
        <dbReference type="EMBL" id="RAK81364.1"/>
    </source>
</evidence>
<dbReference type="GeneID" id="63856959"/>
<dbReference type="VEuPathDB" id="FungiDB:BO72DRAFT_207134"/>
<feature type="compositionally biased region" description="Polar residues" evidence="1">
    <location>
        <begin position="1"/>
        <end position="12"/>
    </location>
</feature>
<evidence type="ECO:0000313" key="3">
    <source>
        <dbReference type="Proteomes" id="UP000249789"/>
    </source>
</evidence>
<reference evidence="2 3" key="1">
    <citation type="submission" date="2018-02" db="EMBL/GenBank/DDBJ databases">
        <title>The genomes of Aspergillus section Nigri reveals drivers in fungal speciation.</title>
        <authorList>
            <consortium name="DOE Joint Genome Institute"/>
            <person name="Vesth T.C."/>
            <person name="Nybo J."/>
            <person name="Theobald S."/>
            <person name="Brandl J."/>
            <person name="Frisvad J.C."/>
            <person name="Nielsen K.F."/>
            <person name="Lyhne E.K."/>
            <person name="Kogle M.E."/>
            <person name="Kuo A."/>
            <person name="Riley R."/>
            <person name="Clum A."/>
            <person name="Nolan M."/>
            <person name="Lipzen A."/>
            <person name="Salamov A."/>
            <person name="Henrissat B."/>
            <person name="Wiebenga A."/>
            <person name="De vries R.P."/>
            <person name="Grigoriev I.V."/>
            <person name="Mortensen U.H."/>
            <person name="Andersen M.R."/>
            <person name="Baker S.E."/>
        </authorList>
    </citation>
    <scope>NUCLEOTIDE SEQUENCE [LARGE SCALE GENOMIC DNA]</scope>
    <source>
        <strain evidence="2 3">CBS 313.89</strain>
    </source>
</reference>
<sequence length="145" mass="16393">MMCDWNMSQTPRPATEPKHDARNRNPSSYSWTSFAEGRNLVAMRRSRTCTWKVQANPVCGSKENGVSAFVSSTLVLTENCTTTARPDLHEYIGIRLSIDEGTFEEKRPTRWRLTFGPQVLQQPMWMSDGGQATSTVVPLNTPQRL</sequence>
<gene>
    <name evidence="2" type="ORF">BO72DRAFT_207134</name>
</gene>
<accession>A0A8G1W5M0</accession>
<dbReference type="Proteomes" id="UP000249789">
    <property type="component" value="Unassembled WGS sequence"/>
</dbReference>
<proteinExistence type="predicted"/>
<protein>
    <submittedName>
        <fullName evidence="2">Uncharacterized protein</fullName>
    </submittedName>
</protein>
<dbReference type="EMBL" id="KZ824625">
    <property type="protein sequence ID" value="RAK81364.1"/>
    <property type="molecule type" value="Genomic_DNA"/>
</dbReference>
<evidence type="ECO:0000256" key="1">
    <source>
        <dbReference type="SAM" id="MobiDB-lite"/>
    </source>
</evidence>
<feature type="region of interest" description="Disordered" evidence="1">
    <location>
        <begin position="1"/>
        <end position="28"/>
    </location>
</feature>
<keyword evidence="3" id="KW-1185">Reference proteome</keyword>
<name>A0A8G1W5M0_9EURO</name>
<dbReference type="AlphaFoldDB" id="A0A8G1W5M0"/>
<dbReference type="RefSeq" id="XP_040805374.1">
    <property type="nucleotide sequence ID" value="XM_040939626.1"/>
</dbReference>
<organism evidence="2 3">
    <name type="scientific">Aspergillus fijiensis CBS 313.89</name>
    <dbReference type="NCBI Taxonomy" id="1448319"/>
    <lineage>
        <taxon>Eukaryota</taxon>
        <taxon>Fungi</taxon>
        <taxon>Dikarya</taxon>
        <taxon>Ascomycota</taxon>
        <taxon>Pezizomycotina</taxon>
        <taxon>Eurotiomycetes</taxon>
        <taxon>Eurotiomycetidae</taxon>
        <taxon>Eurotiales</taxon>
        <taxon>Aspergillaceae</taxon>
        <taxon>Aspergillus</taxon>
    </lineage>
</organism>